<dbReference type="OrthoDB" id="671439at2759"/>
<evidence type="ECO:0000256" key="3">
    <source>
        <dbReference type="ARBA" id="ARBA00023315"/>
    </source>
</evidence>
<reference evidence="4" key="1">
    <citation type="submission" date="2022-02" db="EMBL/GenBank/DDBJ databases">
        <authorList>
            <person name="Henning P.M."/>
            <person name="McCubbin A.G."/>
            <person name="Shore J.S."/>
        </authorList>
    </citation>
    <scope>NUCLEOTIDE SEQUENCE</scope>
    <source>
        <strain evidence="4">F60SS</strain>
        <tissue evidence="4">Leaves</tissue>
    </source>
</reference>
<dbReference type="Gene3D" id="3.30.559.10">
    <property type="entry name" value="Chloramphenicol acetyltransferase-like domain"/>
    <property type="match status" value="2"/>
</dbReference>
<reference evidence="4" key="2">
    <citation type="journal article" date="2023" name="Plants (Basel)">
        <title>Annotation of the Turnera subulata (Passifloraceae) Draft Genome Reveals the S-Locus Evolved after the Divergence of Turneroideae from Passifloroideae in a Stepwise Manner.</title>
        <authorList>
            <person name="Henning P.M."/>
            <person name="Roalson E.H."/>
            <person name="Mir W."/>
            <person name="McCubbin A.G."/>
            <person name="Shore J.S."/>
        </authorList>
    </citation>
    <scope>NUCLEOTIDE SEQUENCE</scope>
    <source>
        <strain evidence="4">F60SS</strain>
    </source>
</reference>
<evidence type="ECO:0000256" key="2">
    <source>
        <dbReference type="ARBA" id="ARBA00022679"/>
    </source>
</evidence>
<dbReference type="InterPro" id="IPR023213">
    <property type="entry name" value="CAT-like_dom_sf"/>
</dbReference>
<comment type="caution">
    <text evidence="4">The sequence shown here is derived from an EMBL/GenBank/DDBJ whole genome shotgun (WGS) entry which is preliminary data.</text>
</comment>
<dbReference type="PANTHER" id="PTHR31623">
    <property type="entry name" value="F21J9.9"/>
    <property type="match status" value="1"/>
</dbReference>
<evidence type="ECO:0000313" key="5">
    <source>
        <dbReference type="Proteomes" id="UP001141552"/>
    </source>
</evidence>
<name>A0A9Q0JDL9_9ROSI</name>
<organism evidence="4 5">
    <name type="scientific">Turnera subulata</name>
    <dbReference type="NCBI Taxonomy" id="218843"/>
    <lineage>
        <taxon>Eukaryota</taxon>
        <taxon>Viridiplantae</taxon>
        <taxon>Streptophyta</taxon>
        <taxon>Embryophyta</taxon>
        <taxon>Tracheophyta</taxon>
        <taxon>Spermatophyta</taxon>
        <taxon>Magnoliopsida</taxon>
        <taxon>eudicotyledons</taxon>
        <taxon>Gunneridae</taxon>
        <taxon>Pentapetalae</taxon>
        <taxon>rosids</taxon>
        <taxon>fabids</taxon>
        <taxon>Malpighiales</taxon>
        <taxon>Passifloraceae</taxon>
        <taxon>Turnera</taxon>
    </lineage>
</organism>
<dbReference type="GO" id="GO:0016746">
    <property type="term" value="F:acyltransferase activity"/>
    <property type="evidence" value="ECO:0007669"/>
    <property type="project" value="UniProtKB-KW"/>
</dbReference>
<keyword evidence="2" id="KW-0808">Transferase</keyword>
<dbReference type="EMBL" id="JAKUCV010003867">
    <property type="protein sequence ID" value="KAJ4837332.1"/>
    <property type="molecule type" value="Genomic_DNA"/>
</dbReference>
<dbReference type="Pfam" id="PF02458">
    <property type="entry name" value="Transferase"/>
    <property type="match status" value="1"/>
</dbReference>
<evidence type="ECO:0000313" key="4">
    <source>
        <dbReference type="EMBL" id="KAJ4837332.1"/>
    </source>
</evidence>
<keyword evidence="5" id="KW-1185">Reference proteome</keyword>
<accession>A0A9Q0JDL9</accession>
<comment type="similarity">
    <text evidence="1">Belongs to the plant acyltransferase family.</text>
</comment>
<gene>
    <name evidence="4" type="ORF">Tsubulata_051225</name>
</gene>
<dbReference type="PANTHER" id="PTHR31623:SF124">
    <property type="entry name" value="VINORINE SYNTHASE-RELATED"/>
    <property type="match status" value="1"/>
</dbReference>
<dbReference type="Proteomes" id="UP001141552">
    <property type="component" value="Unassembled WGS sequence"/>
</dbReference>
<dbReference type="AlphaFoldDB" id="A0A9Q0JDL9"/>
<keyword evidence="3" id="KW-0012">Acyltransferase</keyword>
<evidence type="ECO:0000256" key="1">
    <source>
        <dbReference type="ARBA" id="ARBA00009861"/>
    </source>
</evidence>
<protein>
    <submittedName>
        <fullName evidence="4">Uncharacterized protein</fullName>
    </submittedName>
</protein>
<sequence length="447" mass="50004">MKVQILSRKLITPSSPTPEHLQTLKISYLDQFAPPLYVPRVFYYLPNGEEEGLVKNREKSEQLQKSLAETLTLFYPLAGRYIRHKRSIDCNDEGAEYLEAEVSGTLSQLLGKGGVELRSGWLNNLVPDPEESDNTPLVMVQFNTFTCGGVAIGVCVAHRAADGSSVFNFMDSWAKVSRMGLDNFKFCPSFNLGSFFPQKDLPPAPPRKLEAEHDELTMKRLVFNAASISNLKKIATTSNTTNTDQPPLIKYQPTRVEVVITFIWISLIRTFQARHGHLRPSLISIPINMRRKTLLPVPENSYGNFVGRAVPIFSPADHDKLQLPDMVSKVQDAIRSTVSNLAKASTPDDIVSLVQNATGELVKGKSNPEFDCSFSTSWCRFPKYEADFGWGKPSWVTCVMRPRVGNTIGLMDTQDGDGIEAWVILDRSDMHVFEQDSEIIPFLDKDA</sequence>
<proteinExistence type="inferred from homology"/>